<dbReference type="RefSeq" id="WP_273438328.1">
    <property type="nucleotide sequence ID" value="NZ_PKUN01000005.1"/>
</dbReference>
<keyword evidence="2 4" id="KW-0560">Oxidoreductase</keyword>
<dbReference type="GO" id="GO:0030267">
    <property type="term" value="F:glyoxylate reductase (NADPH) activity"/>
    <property type="evidence" value="ECO:0007669"/>
    <property type="project" value="TreeGrafter"/>
</dbReference>
<evidence type="ECO:0000256" key="3">
    <source>
        <dbReference type="ARBA" id="ARBA00023027"/>
    </source>
</evidence>
<organism evidence="7 8">
    <name type="scientific">Sedimenticola selenatireducens</name>
    <dbReference type="NCBI Taxonomy" id="191960"/>
    <lineage>
        <taxon>Bacteria</taxon>
        <taxon>Pseudomonadati</taxon>
        <taxon>Pseudomonadota</taxon>
        <taxon>Gammaproteobacteria</taxon>
        <taxon>Chromatiales</taxon>
        <taxon>Sedimenticolaceae</taxon>
        <taxon>Sedimenticola</taxon>
    </lineage>
</organism>
<dbReference type="Gene3D" id="3.40.50.720">
    <property type="entry name" value="NAD(P)-binding Rossmann-like Domain"/>
    <property type="match status" value="2"/>
</dbReference>
<dbReference type="PROSITE" id="PS00670">
    <property type="entry name" value="D_2_HYDROXYACID_DH_2"/>
    <property type="match status" value="1"/>
</dbReference>
<dbReference type="CDD" id="cd05301">
    <property type="entry name" value="GDH"/>
    <property type="match status" value="1"/>
</dbReference>
<dbReference type="GO" id="GO:0005829">
    <property type="term" value="C:cytosol"/>
    <property type="evidence" value="ECO:0007669"/>
    <property type="project" value="TreeGrafter"/>
</dbReference>
<reference evidence="7 8" key="1">
    <citation type="submission" date="2017-11" db="EMBL/GenBank/DDBJ databases">
        <title>Genome-resolved metagenomics identifies genetic mobility, metabolic interactions, and unexpected diversity in perchlorate-reducing communities.</title>
        <authorList>
            <person name="Barnum T.P."/>
            <person name="Figueroa I.A."/>
            <person name="Carlstrom C.I."/>
            <person name="Lucas L.N."/>
            <person name="Engelbrektson A.L."/>
            <person name="Coates J.D."/>
        </authorList>
    </citation>
    <scope>NUCLEOTIDE SEQUENCE [LARGE SCALE GENOMIC DNA]</scope>
    <source>
        <strain evidence="7">BM301</strain>
    </source>
</reference>
<dbReference type="SUPFAM" id="SSF52283">
    <property type="entry name" value="Formate/glycerate dehydrogenase catalytic domain-like"/>
    <property type="match status" value="1"/>
</dbReference>
<dbReference type="InterPro" id="IPR006140">
    <property type="entry name" value="D-isomer_DH_NAD-bd"/>
</dbReference>
<dbReference type="Pfam" id="PF00389">
    <property type="entry name" value="2-Hacid_dh"/>
    <property type="match status" value="1"/>
</dbReference>
<dbReference type="InterPro" id="IPR006139">
    <property type="entry name" value="D-isomer_2_OHA_DH_cat_dom"/>
</dbReference>
<dbReference type="PANTHER" id="PTHR10996">
    <property type="entry name" value="2-HYDROXYACID DEHYDROGENASE-RELATED"/>
    <property type="match status" value="1"/>
</dbReference>
<proteinExistence type="inferred from homology"/>
<dbReference type="GO" id="GO:0051287">
    <property type="term" value="F:NAD binding"/>
    <property type="evidence" value="ECO:0007669"/>
    <property type="project" value="InterPro"/>
</dbReference>
<dbReference type="STRING" id="1111735.GCA_000428045_00971"/>
<evidence type="ECO:0000256" key="2">
    <source>
        <dbReference type="ARBA" id="ARBA00023002"/>
    </source>
</evidence>
<dbReference type="InterPro" id="IPR036291">
    <property type="entry name" value="NAD(P)-bd_dom_sf"/>
</dbReference>
<feature type="domain" description="D-isomer specific 2-hydroxyacid dehydrogenase NAD-binding" evidence="6">
    <location>
        <begin position="113"/>
        <end position="289"/>
    </location>
</feature>
<evidence type="ECO:0000256" key="1">
    <source>
        <dbReference type="ARBA" id="ARBA00005854"/>
    </source>
</evidence>
<dbReference type="EMBL" id="PKUN01000005">
    <property type="protein sequence ID" value="PLX62409.1"/>
    <property type="molecule type" value="Genomic_DNA"/>
</dbReference>
<sequence length="321" mass="34990">MSKKAVVLVTRKLPDAVEARLERDYDARFNSADRVYTSDELVEFSAGADAIIPCHTEKLTAAVIERLPDSVRAICSFSVGFDHIDLDAAKARGIIVTNTPDVLSDATAEIAMLLILGAARRAHEGEQQIRTATWSDWSAIGGLGIQVTGKRLGILGMGRVGQILAKRARGFDMQIHYHNRSRLSPDIEAGAIYHGSVEQLLPQCDFLSLHCPATPETERLMNAERLGLLPDWAILVNTARGAIVDDDALIEALRSGKLFAAGLDVFNNEPDIEPRYKALDNTCLLPHIGSATRETRDAMGFRALDNLDAITAGREPPDRLA</sequence>
<dbReference type="PROSITE" id="PS00065">
    <property type="entry name" value="D_2_HYDROXYACID_DH_1"/>
    <property type="match status" value="1"/>
</dbReference>
<evidence type="ECO:0000313" key="7">
    <source>
        <dbReference type="EMBL" id="PLX62409.1"/>
    </source>
</evidence>
<dbReference type="InterPro" id="IPR029752">
    <property type="entry name" value="D-isomer_DH_CS1"/>
</dbReference>
<accession>A0A2N6CYH9</accession>
<evidence type="ECO:0000259" key="6">
    <source>
        <dbReference type="Pfam" id="PF02826"/>
    </source>
</evidence>
<dbReference type="InterPro" id="IPR050223">
    <property type="entry name" value="D-isomer_2-hydroxyacid_DH"/>
</dbReference>
<evidence type="ECO:0000313" key="8">
    <source>
        <dbReference type="Proteomes" id="UP000235015"/>
    </source>
</evidence>
<dbReference type="SUPFAM" id="SSF51735">
    <property type="entry name" value="NAD(P)-binding Rossmann-fold domains"/>
    <property type="match status" value="1"/>
</dbReference>
<name>A0A2N6CYH9_9GAMM</name>
<evidence type="ECO:0000256" key="4">
    <source>
        <dbReference type="RuleBase" id="RU003719"/>
    </source>
</evidence>
<dbReference type="Proteomes" id="UP000235015">
    <property type="component" value="Unassembled WGS sequence"/>
</dbReference>
<keyword evidence="3" id="KW-0520">NAD</keyword>
<feature type="domain" description="D-isomer specific 2-hydroxyacid dehydrogenase catalytic" evidence="5">
    <location>
        <begin position="7"/>
        <end position="319"/>
    </location>
</feature>
<comment type="caution">
    <text evidence="7">The sequence shown here is derived from an EMBL/GenBank/DDBJ whole genome shotgun (WGS) entry which is preliminary data.</text>
</comment>
<protein>
    <submittedName>
        <fullName evidence="7">D-glycerate dehydrogenase</fullName>
    </submittedName>
</protein>
<comment type="similarity">
    <text evidence="1 4">Belongs to the D-isomer specific 2-hydroxyacid dehydrogenase family.</text>
</comment>
<dbReference type="InterPro" id="IPR029753">
    <property type="entry name" value="D-isomer_DH_CS"/>
</dbReference>
<evidence type="ECO:0000259" key="5">
    <source>
        <dbReference type="Pfam" id="PF00389"/>
    </source>
</evidence>
<dbReference type="GO" id="GO:0016618">
    <property type="term" value="F:hydroxypyruvate reductase [NAD(P)H] activity"/>
    <property type="evidence" value="ECO:0007669"/>
    <property type="project" value="TreeGrafter"/>
</dbReference>
<dbReference type="Pfam" id="PF02826">
    <property type="entry name" value="2-Hacid_dh_C"/>
    <property type="match status" value="1"/>
</dbReference>
<dbReference type="PANTHER" id="PTHR10996:SF283">
    <property type="entry name" value="GLYOXYLATE_HYDROXYPYRUVATE REDUCTASE B"/>
    <property type="match status" value="1"/>
</dbReference>
<dbReference type="AlphaFoldDB" id="A0A2N6CYH9"/>
<gene>
    <name evidence="7" type="ORF">C0630_06095</name>
</gene>
<dbReference type="FunFam" id="3.40.50.720:FF:000203">
    <property type="entry name" value="D-3-phosphoglycerate dehydrogenase (SerA)"/>
    <property type="match status" value="1"/>
</dbReference>